<evidence type="ECO:0000256" key="13">
    <source>
        <dbReference type="ARBA" id="ARBA00023180"/>
    </source>
</evidence>
<keyword evidence="15" id="KW-0175">Coiled coil</keyword>
<keyword evidence="10" id="KW-0472">Membrane</keyword>
<keyword evidence="13" id="KW-0325">Glycoprotein</keyword>
<protein>
    <recommendedName>
        <fullName evidence="3">Cyclic AMP-responsive element-binding protein 3-like protein 4</fullName>
    </recommendedName>
</protein>
<dbReference type="PANTHER" id="PTHR45996:SF2">
    <property type="entry name" value="CYCLIC AMP-RESPONSIVE ELEMENT-BINDING PROTEIN 3-LIKE PROTEIN 4"/>
    <property type="match status" value="1"/>
</dbReference>
<dbReference type="InterPro" id="IPR051381">
    <property type="entry name" value="CREB_ATF_subfamily"/>
</dbReference>
<dbReference type="OrthoDB" id="674948at2759"/>
<gene>
    <name evidence="18" type="ORF">DV515_00017422</name>
</gene>
<evidence type="ECO:0000256" key="5">
    <source>
        <dbReference type="ARBA" id="ARBA00022824"/>
    </source>
</evidence>
<evidence type="ECO:0000256" key="4">
    <source>
        <dbReference type="ARBA" id="ARBA00022692"/>
    </source>
</evidence>
<dbReference type="Pfam" id="PF00170">
    <property type="entry name" value="bZIP_1"/>
    <property type="match status" value="1"/>
</dbReference>
<dbReference type="AlphaFoldDB" id="A0A3L8QW88"/>
<evidence type="ECO:0000256" key="6">
    <source>
        <dbReference type="ARBA" id="ARBA00022968"/>
    </source>
</evidence>
<feature type="compositionally biased region" description="Polar residues" evidence="16">
    <location>
        <begin position="308"/>
        <end position="318"/>
    </location>
</feature>
<evidence type="ECO:0000256" key="16">
    <source>
        <dbReference type="SAM" id="MobiDB-lite"/>
    </source>
</evidence>
<keyword evidence="14" id="KW-0539">Nucleus</keyword>
<proteinExistence type="inferred from homology"/>
<keyword evidence="8" id="KW-0805">Transcription regulation</keyword>
<evidence type="ECO:0000256" key="11">
    <source>
        <dbReference type="ARBA" id="ARBA00023159"/>
    </source>
</evidence>
<evidence type="ECO:0000256" key="7">
    <source>
        <dbReference type="ARBA" id="ARBA00022989"/>
    </source>
</evidence>
<dbReference type="GO" id="GO:0000981">
    <property type="term" value="F:DNA-binding transcription factor activity, RNA polymerase II-specific"/>
    <property type="evidence" value="ECO:0007669"/>
    <property type="project" value="TreeGrafter"/>
</dbReference>
<reference evidence="18 19" key="1">
    <citation type="journal article" date="2018" name="Proc. R. Soc. B">
        <title>A non-coding region near Follistatin controls head colour polymorphism in the Gouldian finch.</title>
        <authorList>
            <person name="Toomey M.B."/>
            <person name="Marques C.I."/>
            <person name="Andrade P."/>
            <person name="Araujo P.M."/>
            <person name="Sabatino S."/>
            <person name="Gazda M.A."/>
            <person name="Afonso S."/>
            <person name="Lopes R.J."/>
            <person name="Corbo J.C."/>
            <person name="Carneiro M."/>
        </authorList>
    </citation>
    <scope>NUCLEOTIDE SEQUENCE [LARGE SCALE GENOMIC DNA]</scope>
    <source>
        <strain evidence="18">Red01</strain>
        <tissue evidence="18">Muscle</tissue>
    </source>
</reference>
<evidence type="ECO:0000256" key="15">
    <source>
        <dbReference type="SAM" id="Coils"/>
    </source>
</evidence>
<evidence type="ECO:0000256" key="2">
    <source>
        <dbReference type="ARBA" id="ARBA00009050"/>
    </source>
</evidence>
<keyword evidence="7" id="KW-1133">Transmembrane helix</keyword>
<evidence type="ECO:0000256" key="1">
    <source>
        <dbReference type="ARBA" id="ARBA00004648"/>
    </source>
</evidence>
<sequence length="328" mass="35160">MEAPELPEPDGLFPDPPSLPVPVLGFQTLTLPEDDGSGAEELLGLTVNPDIACGLGTSAEPPRYDGPLPVLLEVVCDLSTPLLPSLFPGIQLSPHPDPQPTLQLTEEEKRLLAQEGVTLPGDLPLTQAEERLLKKVRRKIRNKQSAQDSRRRKKEYLDELESRAAACSALNQELRKKVQELETSNGSLLRQLQALIKETSSKPAQTGTCVLLQGSQLLSLPQILFLSLGLILLPSSSPFRRGGSQDGLGPTGVISRNILTLARREPGANGESPFPFPQWMSGMEPGSRVEDGARAGPGDGIPTPQGDPGTNSSRQDVGTGTWGHGEEM</sequence>
<evidence type="ECO:0000313" key="18">
    <source>
        <dbReference type="EMBL" id="RLV71466.1"/>
    </source>
</evidence>
<comment type="caution">
    <text evidence="18">The sequence shown here is derived from an EMBL/GenBank/DDBJ whole genome shotgun (WGS) entry which is preliminary data.</text>
</comment>
<evidence type="ECO:0000256" key="12">
    <source>
        <dbReference type="ARBA" id="ARBA00023163"/>
    </source>
</evidence>
<evidence type="ECO:0000256" key="14">
    <source>
        <dbReference type="ARBA" id="ARBA00023242"/>
    </source>
</evidence>
<dbReference type="GO" id="GO:0000978">
    <property type="term" value="F:RNA polymerase II cis-regulatory region sequence-specific DNA binding"/>
    <property type="evidence" value="ECO:0007669"/>
    <property type="project" value="TreeGrafter"/>
</dbReference>
<evidence type="ECO:0000256" key="3">
    <source>
        <dbReference type="ARBA" id="ARBA00013878"/>
    </source>
</evidence>
<dbReference type="CDD" id="cd14689">
    <property type="entry name" value="bZIP_CREB3"/>
    <property type="match status" value="1"/>
</dbReference>
<feature type="coiled-coil region" evidence="15">
    <location>
        <begin position="143"/>
        <end position="198"/>
    </location>
</feature>
<dbReference type="Gene3D" id="1.20.5.170">
    <property type="match status" value="1"/>
</dbReference>
<dbReference type="EMBL" id="QUSF01001098">
    <property type="protein sequence ID" value="RLV71466.1"/>
    <property type="molecule type" value="Genomic_DNA"/>
</dbReference>
<feature type="region of interest" description="Disordered" evidence="16">
    <location>
        <begin position="264"/>
        <end position="328"/>
    </location>
</feature>
<organism evidence="18 19">
    <name type="scientific">Chloebia gouldiae</name>
    <name type="common">Gouldian finch</name>
    <name type="synonym">Erythrura gouldiae</name>
    <dbReference type="NCBI Taxonomy" id="44316"/>
    <lineage>
        <taxon>Eukaryota</taxon>
        <taxon>Metazoa</taxon>
        <taxon>Chordata</taxon>
        <taxon>Craniata</taxon>
        <taxon>Vertebrata</taxon>
        <taxon>Euteleostomi</taxon>
        <taxon>Archelosauria</taxon>
        <taxon>Archosauria</taxon>
        <taxon>Dinosauria</taxon>
        <taxon>Saurischia</taxon>
        <taxon>Theropoda</taxon>
        <taxon>Coelurosauria</taxon>
        <taxon>Aves</taxon>
        <taxon>Neognathae</taxon>
        <taxon>Neoaves</taxon>
        <taxon>Telluraves</taxon>
        <taxon>Australaves</taxon>
        <taxon>Passeriformes</taxon>
        <taxon>Passeroidea</taxon>
        <taxon>Passeridae</taxon>
        <taxon>Chloebia</taxon>
    </lineage>
</organism>
<keyword evidence="11" id="KW-0010">Activator</keyword>
<name>A0A3L8QW88_CHLGU</name>
<evidence type="ECO:0000256" key="9">
    <source>
        <dbReference type="ARBA" id="ARBA00023125"/>
    </source>
</evidence>
<dbReference type="Proteomes" id="UP000276834">
    <property type="component" value="Unassembled WGS sequence"/>
</dbReference>
<dbReference type="SMART" id="SM00338">
    <property type="entry name" value="BRLZ"/>
    <property type="match status" value="1"/>
</dbReference>
<keyword evidence="6" id="KW-0735">Signal-anchor</keyword>
<accession>A0A3L8QW88</accession>
<keyword evidence="19" id="KW-1185">Reference proteome</keyword>
<dbReference type="PANTHER" id="PTHR45996">
    <property type="entry name" value="AGAP001464-PB"/>
    <property type="match status" value="1"/>
</dbReference>
<comment type="similarity">
    <text evidence="2">Belongs to the bZIP family. ATF subfamily.</text>
</comment>
<keyword evidence="5" id="KW-0256">Endoplasmic reticulum</keyword>
<dbReference type="PROSITE" id="PS50217">
    <property type="entry name" value="BZIP"/>
    <property type="match status" value="1"/>
</dbReference>
<comment type="subcellular location">
    <subcellularLocation>
        <location evidence="1">Endoplasmic reticulum membrane</location>
        <topology evidence="1">Single-pass type II membrane protein</topology>
    </subcellularLocation>
</comment>
<dbReference type="InterPro" id="IPR046347">
    <property type="entry name" value="bZIP_sf"/>
</dbReference>
<dbReference type="GO" id="GO:0005789">
    <property type="term" value="C:endoplasmic reticulum membrane"/>
    <property type="evidence" value="ECO:0007669"/>
    <property type="project" value="UniProtKB-SubCell"/>
</dbReference>
<keyword evidence="12" id="KW-0804">Transcription</keyword>
<keyword evidence="9" id="KW-0238">DNA-binding</keyword>
<evidence type="ECO:0000256" key="10">
    <source>
        <dbReference type="ARBA" id="ARBA00023136"/>
    </source>
</evidence>
<evidence type="ECO:0000259" key="17">
    <source>
        <dbReference type="PROSITE" id="PS50217"/>
    </source>
</evidence>
<dbReference type="GO" id="GO:0005634">
    <property type="term" value="C:nucleus"/>
    <property type="evidence" value="ECO:0007669"/>
    <property type="project" value="TreeGrafter"/>
</dbReference>
<evidence type="ECO:0000313" key="19">
    <source>
        <dbReference type="Proteomes" id="UP000276834"/>
    </source>
</evidence>
<keyword evidence="4" id="KW-0812">Transmembrane</keyword>
<evidence type="ECO:0000256" key="8">
    <source>
        <dbReference type="ARBA" id="ARBA00023015"/>
    </source>
</evidence>
<dbReference type="InterPro" id="IPR004827">
    <property type="entry name" value="bZIP"/>
</dbReference>
<dbReference type="FunFam" id="1.20.5.170:FF:000042">
    <property type="entry name" value="Cyclic AMP-responsive element-binding protein 3-like protein 3"/>
    <property type="match status" value="1"/>
</dbReference>
<dbReference type="SUPFAM" id="SSF57959">
    <property type="entry name" value="Leucine zipper domain"/>
    <property type="match status" value="1"/>
</dbReference>
<feature type="domain" description="BZIP" evidence="17">
    <location>
        <begin position="132"/>
        <end position="195"/>
    </location>
</feature>